<proteinExistence type="predicted"/>
<dbReference type="EMBL" id="JBHTAH010000002">
    <property type="protein sequence ID" value="MFC7068707.1"/>
    <property type="molecule type" value="Genomic_DNA"/>
</dbReference>
<feature type="domain" description="UspA" evidence="1">
    <location>
        <begin position="4"/>
        <end position="126"/>
    </location>
</feature>
<dbReference type="Gene3D" id="3.40.50.620">
    <property type="entry name" value="HUPs"/>
    <property type="match status" value="1"/>
</dbReference>
<dbReference type="Pfam" id="PF00582">
    <property type="entry name" value="Usp"/>
    <property type="match status" value="1"/>
</dbReference>
<sequence>MGLLVPYDGSALSKAALIRAEQFDAILDEGVTALTVIPESNRQYARDRGWIGPDETYTRAAVVANLERSVSAISPNAVFEFVTVGRSAPYGTIANRIRRYARDADVSILFLGSENAGRMVGSLSVGSAVASGGGYDTMIVSQPVPSKIEALEEAFPSEGILRSETESGAKLSR</sequence>
<gene>
    <name evidence="2" type="ORF">ACFQL9_03560</name>
</gene>
<accession>A0ABD5W616</accession>
<dbReference type="Proteomes" id="UP001596461">
    <property type="component" value="Unassembled WGS sequence"/>
</dbReference>
<evidence type="ECO:0000259" key="1">
    <source>
        <dbReference type="Pfam" id="PF00582"/>
    </source>
</evidence>
<evidence type="ECO:0000313" key="2">
    <source>
        <dbReference type="EMBL" id="MFC7068707.1"/>
    </source>
</evidence>
<organism evidence="2 3">
    <name type="scientific">Halobaculum lipolyticum</name>
    <dbReference type="NCBI Taxonomy" id="3032001"/>
    <lineage>
        <taxon>Archaea</taxon>
        <taxon>Methanobacteriati</taxon>
        <taxon>Methanobacteriota</taxon>
        <taxon>Stenosarchaea group</taxon>
        <taxon>Halobacteria</taxon>
        <taxon>Halobacteriales</taxon>
        <taxon>Haloferacaceae</taxon>
        <taxon>Halobaculum</taxon>
    </lineage>
</organism>
<protein>
    <submittedName>
        <fullName evidence="2">Universal stress protein</fullName>
    </submittedName>
</protein>
<dbReference type="InterPro" id="IPR014729">
    <property type="entry name" value="Rossmann-like_a/b/a_fold"/>
</dbReference>
<dbReference type="AlphaFoldDB" id="A0ABD5W616"/>
<comment type="caution">
    <text evidence="2">The sequence shown here is derived from an EMBL/GenBank/DDBJ whole genome shotgun (WGS) entry which is preliminary data.</text>
</comment>
<dbReference type="InterPro" id="IPR006016">
    <property type="entry name" value="UspA"/>
</dbReference>
<dbReference type="SUPFAM" id="SSF52402">
    <property type="entry name" value="Adenine nucleotide alpha hydrolases-like"/>
    <property type="match status" value="1"/>
</dbReference>
<name>A0ABD5W616_9EURY</name>
<keyword evidence="3" id="KW-1185">Reference proteome</keyword>
<reference evidence="2 3" key="1">
    <citation type="journal article" date="2019" name="Int. J. Syst. Evol. Microbiol.">
        <title>The Global Catalogue of Microorganisms (GCM) 10K type strain sequencing project: providing services to taxonomists for standard genome sequencing and annotation.</title>
        <authorList>
            <consortium name="The Broad Institute Genomics Platform"/>
            <consortium name="The Broad Institute Genome Sequencing Center for Infectious Disease"/>
            <person name="Wu L."/>
            <person name="Ma J."/>
        </authorList>
    </citation>
    <scope>NUCLEOTIDE SEQUENCE [LARGE SCALE GENOMIC DNA]</scope>
    <source>
        <strain evidence="2 3">DT31</strain>
    </source>
</reference>
<dbReference type="RefSeq" id="WP_284033496.1">
    <property type="nucleotide sequence ID" value="NZ_CP126155.1"/>
</dbReference>
<evidence type="ECO:0000313" key="3">
    <source>
        <dbReference type="Proteomes" id="UP001596461"/>
    </source>
</evidence>
<dbReference type="GeneID" id="81126775"/>
<dbReference type="CDD" id="cd00293">
    <property type="entry name" value="USP-like"/>
    <property type="match status" value="1"/>
</dbReference>